<dbReference type="AlphaFoldDB" id="A0AAV5JIP7"/>
<proteinExistence type="predicted"/>
<name>A0AAV5JIP7_9ROSI</name>
<sequence>MLVLQRETASSRVAGYRWQNASASWYFSVFLLIRS</sequence>
<protein>
    <submittedName>
        <fullName evidence="1">Uncharacterized protein</fullName>
    </submittedName>
</protein>
<comment type="caution">
    <text evidence="1">The sequence shown here is derived from an EMBL/GenBank/DDBJ whole genome shotgun (WGS) entry which is preliminary data.</text>
</comment>
<dbReference type="EMBL" id="BPVZ01000034">
    <property type="protein sequence ID" value="GKV11253.1"/>
    <property type="molecule type" value="Genomic_DNA"/>
</dbReference>
<evidence type="ECO:0000313" key="2">
    <source>
        <dbReference type="Proteomes" id="UP001054252"/>
    </source>
</evidence>
<reference evidence="1 2" key="1">
    <citation type="journal article" date="2021" name="Commun. Biol.">
        <title>The genome of Shorea leprosula (Dipterocarpaceae) highlights the ecological relevance of drought in aseasonal tropical rainforests.</title>
        <authorList>
            <person name="Ng K.K.S."/>
            <person name="Kobayashi M.J."/>
            <person name="Fawcett J.A."/>
            <person name="Hatakeyama M."/>
            <person name="Paape T."/>
            <person name="Ng C.H."/>
            <person name="Ang C.C."/>
            <person name="Tnah L.H."/>
            <person name="Lee C.T."/>
            <person name="Nishiyama T."/>
            <person name="Sese J."/>
            <person name="O'Brien M.J."/>
            <person name="Copetti D."/>
            <person name="Mohd Noor M.I."/>
            <person name="Ong R.C."/>
            <person name="Putra M."/>
            <person name="Sireger I.Z."/>
            <person name="Indrioko S."/>
            <person name="Kosugi Y."/>
            <person name="Izuno A."/>
            <person name="Isagi Y."/>
            <person name="Lee S.L."/>
            <person name="Shimizu K.K."/>
        </authorList>
    </citation>
    <scope>NUCLEOTIDE SEQUENCE [LARGE SCALE GENOMIC DNA]</scope>
    <source>
        <strain evidence="1">214</strain>
    </source>
</reference>
<evidence type="ECO:0000313" key="1">
    <source>
        <dbReference type="EMBL" id="GKV11253.1"/>
    </source>
</evidence>
<dbReference type="Proteomes" id="UP001054252">
    <property type="component" value="Unassembled WGS sequence"/>
</dbReference>
<accession>A0AAV5JIP7</accession>
<organism evidence="1 2">
    <name type="scientific">Rubroshorea leprosula</name>
    <dbReference type="NCBI Taxonomy" id="152421"/>
    <lineage>
        <taxon>Eukaryota</taxon>
        <taxon>Viridiplantae</taxon>
        <taxon>Streptophyta</taxon>
        <taxon>Embryophyta</taxon>
        <taxon>Tracheophyta</taxon>
        <taxon>Spermatophyta</taxon>
        <taxon>Magnoliopsida</taxon>
        <taxon>eudicotyledons</taxon>
        <taxon>Gunneridae</taxon>
        <taxon>Pentapetalae</taxon>
        <taxon>rosids</taxon>
        <taxon>malvids</taxon>
        <taxon>Malvales</taxon>
        <taxon>Dipterocarpaceae</taxon>
        <taxon>Rubroshorea</taxon>
    </lineage>
</organism>
<gene>
    <name evidence="1" type="ORF">SLEP1_g22519</name>
</gene>
<keyword evidence="2" id="KW-1185">Reference proteome</keyword>